<proteinExistence type="predicted"/>
<feature type="region of interest" description="Disordered" evidence="1">
    <location>
        <begin position="61"/>
        <end position="92"/>
    </location>
</feature>
<feature type="domain" description="CTLH" evidence="3">
    <location>
        <begin position="628"/>
        <end position="684"/>
    </location>
</feature>
<dbReference type="InterPro" id="IPR024964">
    <property type="entry name" value="CTLH/CRA"/>
</dbReference>
<evidence type="ECO:0000313" key="5">
    <source>
        <dbReference type="Proteomes" id="UP000308199"/>
    </source>
</evidence>
<dbReference type="InterPro" id="IPR050618">
    <property type="entry name" value="Ubq-SigPath_Reg"/>
</dbReference>
<dbReference type="CDD" id="cd12909">
    <property type="entry name" value="SPRY_RanBP9_10"/>
    <property type="match status" value="1"/>
</dbReference>
<dbReference type="InterPro" id="IPR006595">
    <property type="entry name" value="CTLH_C"/>
</dbReference>
<dbReference type="InterPro" id="IPR043136">
    <property type="entry name" value="B30.2/SPRY_sf"/>
</dbReference>
<organism evidence="4 5">
    <name type="scientific">Phellinidium pouzarii</name>
    <dbReference type="NCBI Taxonomy" id="167371"/>
    <lineage>
        <taxon>Eukaryota</taxon>
        <taxon>Fungi</taxon>
        <taxon>Dikarya</taxon>
        <taxon>Basidiomycota</taxon>
        <taxon>Agaricomycotina</taxon>
        <taxon>Agaricomycetes</taxon>
        <taxon>Hymenochaetales</taxon>
        <taxon>Hymenochaetaceae</taxon>
        <taxon>Phellinidium</taxon>
    </lineage>
</organism>
<name>A0A4S4LCB3_9AGAM</name>
<dbReference type="InterPro" id="IPR001870">
    <property type="entry name" value="B30.2/SPRY"/>
</dbReference>
<dbReference type="Pfam" id="PF00622">
    <property type="entry name" value="SPRY"/>
    <property type="match status" value="1"/>
</dbReference>
<feature type="compositionally biased region" description="Polar residues" evidence="1">
    <location>
        <begin position="1"/>
        <end position="14"/>
    </location>
</feature>
<accession>A0A4S4LCB3</accession>
<dbReference type="OrthoDB" id="25503at2759"/>
<gene>
    <name evidence="4" type="ORF">EW145_g2025</name>
</gene>
<feature type="region of interest" description="Disordered" evidence="1">
    <location>
        <begin position="127"/>
        <end position="162"/>
    </location>
</feature>
<dbReference type="Pfam" id="PF10607">
    <property type="entry name" value="CTLH"/>
    <property type="match status" value="1"/>
</dbReference>
<dbReference type="EMBL" id="SGPK01000064">
    <property type="protein sequence ID" value="THH09416.1"/>
    <property type="molecule type" value="Genomic_DNA"/>
</dbReference>
<dbReference type="InterPro" id="IPR006594">
    <property type="entry name" value="LisH"/>
</dbReference>
<dbReference type="InterPro" id="IPR003877">
    <property type="entry name" value="SPRY_dom"/>
</dbReference>
<feature type="domain" description="B30.2/SPRY" evidence="2">
    <location>
        <begin position="270"/>
        <end position="461"/>
    </location>
</feature>
<dbReference type="SUPFAM" id="SSF49899">
    <property type="entry name" value="Concanavalin A-like lectins/glucanases"/>
    <property type="match status" value="1"/>
</dbReference>
<reference evidence="4 5" key="1">
    <citation type="submission" date="2019-02" db="EMBL/GenBank/DDBJ databases">
        <title>Genome sequencing of the rare red list fungi Phellinidium pouzarii.</title>
        <authorList>
            <person name="Buettner E."/>
            <person name="Kellner H."/>
        </authorList>
    </citation>
    <scope>NUCLEOTIDE SEQUENCE [LARGE SCALE GENOMIC DNA]</scope>
    <source>
        <strain evidence="4 5">DSM 108285</strain>
    </source>
</reference>
<protein>
    <recommendedName>
        <fullName evidence="6">B30.2/SPRY domain-containing protein</fullName>
    </recommendedName>
</protein>
<sequence>MPNPSRQTSRTSSIPIPGAAPRSIEDILNFNSLGTPPGTSTSPHRERSLHPVARSLYSGLEGGRPSVGHRHVSASSSFGTSRPALGGGSGPPWGARTVSTSAAPVLPGTFGMHGSIPGFEPRVIGGSGTAPVERSGIASRRDAQQPTSPTRALRMSTGGRPPVHVTQGIPIRSSHVAAPVSSPGSPYGHHLIGSGAPTTFKVPSYLQYSSLRDLLQTDVGSAYSPPRPPIFLMSDRDVTPFTESDEESESSGGYTQRPYAHRERGRGRERQNAYATATSTLNDHIIHLPTRWNEQDRNKFLHISGDGRNLHYHGPTSQGEKDAAAARANYPVQPACGIYYYEVTILDKGLKGHISVGFSYAGVRLSRLPGWEKNSWGYHGDDGHSFASERDGTPFGPRFTTGDVVGCGIDFGTHKAFYTKNGALIGDAFDNIGEDGQVIFPAVGLRTQQEGIRVNFGHEPFKYDIDYHVHCAKERTWAKILATPVKWVLDEKRDIFELEEDKAAQKSATNGATVTTTTVKAEVKQELADEEFVPIELPADYSEPINKLVLSYLQHHGFERSASAFKAQVKFCKKKAIATSRLPLHKTEDADIKMETDDCMPGAVTTCYDSPFEFEILEQENCLDGQQSRQRVVNAVLAGDIDLVLSLTKELFPSVLNMDQGFLLLKLKCRKFVELMLHASDALQSMKNEAETRVPDPSQVEFGAMEVDDEEPRSRIGKLNNGDALTPVASSVPILSPRMERISSHSSPSPAVMRYQTALSEALAYGKVLHAENPRPDSGARPEVLALLKTTFSLVTYDDPRTAGGEVQALAGQEARAQLAQEVNQAILGEVLSEFNFA</sequence>
<dbReference type="Proteomes" id="UP000308199">
    <property type="component" value="Unassembled WGS sequence"/>
</dbReference>
<dbReference type="PROSITE" id="PS50896">
    <property type="entry name" value="LISH"/>
    <property type="match status" value="1"/>
</dbReference>
<feature type="region of interest" description="Disordered" evidence="1">
    <location>
        <begin position="1"/>
        <end position="49"/>
    </location>
</feature>
<dbReference type="SMART" id="SM00449">
    <property type="entry name" value="SPRY"/>
    <property type="match status" value="1"/>
</dbReference>
<dbReference type="PANTHER" id="PTHR12864">
    <property type="entry name" value="RAN BINDING PROTEIN 9-RELATED"/>
    <property type="match status" value="1"/>
</dbReference>
<feature type="compositionally biased region" description="Basic and acidic residues" evidence="1">
    <location>
        <begin position="260"/>
        <end position="271"/>
    </location>
</feature>
<evidence type="ECO:0008006" key="6">
    <source>
        <dbReference type="Google" id="ProtNLM"/>
    </source>
</evidence>
<dbReference type="PROSITE" id="PS50897">
    <property type="entry name" value="CTLH"/>
    <property type="match status" value="1"/>
</dbReference>
<feature type="compositionally biased region" description="Polar residues" evidence="1">
    <location>
        <begin position="29"/>
        <end position="42"/>
    </location>
</feature>
<dbReference type="InterPro" id="IPR035782">
    <property type="entry name" value="SPRY_RanBP9/10"/>
</dbReference>
<evidence type="ECO:0000256" key="1">
    <source>
        <dbReference type="SAM" id="MobiDB-lite"/>
    </source>
</evidence>
<keyword evidence="5" id="KW-1185">Reference proteome</keyword>
<evidence type="ECO:0000259" key="2">
    <source>
        <dbReference type="PROSITE" id="PS50188"/>
    </source>
</evidence>
<dbReference type="PROSITE" id="PS50188">
    <property type="entry name" value="B302_SPRY"/>
    <property type="match status" value="1"/>
</dbReference>
<evidence type="ECO:0000259" key="3">
    <source>
        <dbReference type="PROSITE" id="PS50897"/>
    </source>
</evidence>
<comment type="caution">
    <text evidence="4">The sequence shown here is derived from an EMBL/GenBank/DDBJ whole genome shotgun (WGS) entry which is preliminary data.</text>
</comment>
<dbReference type="InterPro" id="IPR013320">
    <property type="entry name" value="ConA-like_dom_sf"/>
</dbReference>
<evidence type="ECO:0000313" key="4">
    <source>
        <dbReference type="EMBL" id="THH09416.1"/>
    </source>
</evidence>
<feature type="region of interest" description="Disordered" evidence="1">
    <location>
        <begin position="240"/>
        <end position="272"/>
    </location>
</feature>
<dbReference type="Pfam" id="PF08513">
    <property type="entry name" value="LisH"/>
    <property type="match status" value="1"/>
</dbReference>
<dbReference type="AlphaFoldDB" id="A0A4S4LCB3"/>
<dbReference type="Gene3D" id="2.60.120.920">
    <property type="match status" value="1"/>
</dbReference>